<evidence type="ECO:0000313" key="2">
    <source>
        <dbReference type="EMBL" id="AUJ25078.1"/>
    </source>
</evidence>
<reference evidence="3" key="1">
    <citation type="submission" date="2016-11" db="EMBL/GenBank/DDBJ databases">
        <title>Complete genome sequence of Virgibacillus pantothenticus 21D, a halophilic bacterium isolated from the deep hypersaline anoxic basin Discovery in the Mediterranean Sea.</title>
        <authorList>
            <person name="Zeaiter Z."/>
            <person name="Booth J.M."/>
            <person name="Prosdocimi E.M."/>
            <person name="Mapelli F."/>
            <person name="Fusi M."/>
            <person name="Daffonchio D."/>
            <person name="Borin S."/>
            <person name="Crotti E."/>
        </authorList>
    </citation>
    <scope>NUCLEOTIDE SEQUENCE [LARGE SCALE GENOMIC DNA]</scope>
    <source>
        <strain evidence="3">21D</strain>
    </source>
</reference>
<dbReference type="Pfam" id="PF01381">
    <property type="entry name" value="HTH_3"/>
    <property type="match status" value="1"/>
</dbReference>
<dbReference type="SUPFAM" id="SSF47413">
    <property type="entry name" value="lambda repressor-like DNA-binding domains"/>
    <property type="match status" value="1"/>
</dbReference>
<dbReference type="InterPro" id="IPR011990">
    <property type="entry name" value="TPR-like_helical_dom_sf"/>
</dbReference>
<dbReference type="Gene3D" id="1.10.260.40">
    <property type="entry name" value="lambda repressor-like DNA-binding domains"/>
    <property type="match status" value="1"/>
</dbReference>
<dbReference type="GO" id="GO:0003677">
    <property type="term" value="F:DNA binding"/>
    <property type="evidence" value="ECO:0007669"/>
    <property type="project" value="InterPro"/>
</dbReference>
<protein>
    <submittedName>
        <fullName evidence="2">Transcriptional activator NprA</fullName>
    </submittedName>
</protein>
<feature type="domain" description="HTH cro/C1-type" evidence="1">
    <location>
        <begin position="8"/>
        <end position="65"/>
    </location>
</feature>
<dbReference type="InterPro" id="IPR001387">
    <property type="entry name" value="Cro/C1-type_HTH"/>
</dbReference>
<sequence length="422" mass="50191">MLDIGSIIKLQRTKRNMTQEELSAGIVSLSYLSKIENQKAKANPEIIQSLCNRLDIELVETPDIQLEEKCKQWYDILYDRFDKEEMIAKFEELQEVMNRSINDQTIMFEIHQIRYYVVLRDLKRALHKMNELHEMADSFNSTHKYYWNKFKGNYYSFKEKPQQSLQCYQQAEKTIRLADINESEVADLHYAISIEYSKLLNGLETINYANKAMVVFQQEYNFVRCAQCHILLGISYRRIRINELALENYNQAMYLGKLSNNKDVIQLVYLNLGRFYSTIGDLKHSTKNYLLALNTADLNFEIKLDVFASLIQNFYQNKEYTQAKEYLQLGKEVLSLAQGKEYYKFYHYTLQVYTHLLNEELNKLIVVLEDAFLPYLKHKKDYRHLVFYAVLIASQFEKVGKYKKSTQYYKLANSNYDQLIKW</sequence>
<dbReference type="PROSITE" id="PS50943">
    <property type="entry name" value="HTH_CROC1"/>
    <property type="match status" value="1"/>
</dbReference>
<dbReference type="AlphaFoldDB" id="A0A2K9IZF0"/>
<organism evidence="2 3">
    <name type="scientific">Virgibacillus dokdonensis</name>
    <dbReference type="NCBI Taxonomy" id="302167"/>
    <lineage>
        <taxon>Bacteria</taxon>
        <taxon>Bacillati</taxon>
        <taxon>Bacillota</taxon>
        <taxon>Bacilli</taxon>
        <taxon>Bacillales</taxon>
        <taxon>Bacillaceae</taxon>
        <taxon>Virgibacillus</taxon>
    </lineage>
</organism>
<proteinExistence type="predicted"/>
<dbReference type="SMART" id="SM00530">
    <property type="entry name" value="HTH_XRE"/>
    <property type="match status" value="1"/>
</dbReference>
<accession>A0A2K9IZF0</accession>
<gene>
    <name evidence="2" type="primary">nprA_3</name>
    <name evidence="2" type="ORF">A21D_01997</name>
</gene>
<dbReference type="Gene3D" id="1.25.40.10">
    <property type="entry name" value="Tetratricopeptide repeat domain"/>
    <property type="match status" value="1"/>
</dbReference>
<dbReference type="Proteomes" id="UP000234237">
    <property type="component" value="Chromosome"/>
</dbReference>
<dbReference type="STRING" id="302167.GCA_900166595_00724"/>
<dbReference type="KEGG" id="vpn:A21D_01997"/>
<dbReference type="EMBL" id="CP018622">
    <property type="protein sequence ID" value="AUJ25078.1"/>
    <property type="molecule type" value="Genomic_DNA"/>
</dbReference>
<evidence type="ECO:0000313" key="3">
    <source>
        <dbReference type="Proteomes" id="UP000234237"/>
    </source>
</evidence>
<dbReference type="InterPro" id="IPR010982">
    <property type="entry name" value="Lambda_DNA-bd_dom_sf"/>
</dbReference>
<dbReference type="SUPFAM" id="SSF48452">
    <property type="entry name" value="TPR-like"/>
    <property type="match status" value="1"/>
</dbReference>
<dbReference type="CDD" id="cd00093">
    <property type="entry name" value="HTH_XRE"/>
    <property type="match status" value="1"/>
</dbReference>
<dbReference type="RefSeq" id="WP_101933357.1">
    <property type="nucleotide sequence ID" value="NZ_CP018622.1"/>
</dbReference>
<evidence type="ECO:0000259" key="1">
    <source>
        <dbReference type="PROSITE" id="PS50943"/>
    </source>
</evidence>
<name>A0A2K9IZF0_9BACI</name>